<comment type="caution">
    <text evidence="5">The sequence shown here is derived from an EMBL/GenBank/DDBJ whole genome shotgun (WGS) entry which is preliminary data.</text>
</comment>
<name>A0A8J4M0U1_9BACL</name>
<sequence length="143" mass="16388">MYYVNIDQIEKRLDFSQHVGTVARRLAENAADPDPVLALSRERVLQLAIELVTDVGSYLIDGFMMRDAGSYEDIVEVLQGEEVLDDRLAEALVNLVKWRKPLMQQYMDLPQEQLSGLIPPLGEQLQAFAEQVRQFLQRNKDLL</sequence>
<dbReference type="PANTHER" id="PTHR33397:SF5">
    <property type="entry name" value="RNASE YUTE-RELATED"/>
    <property type="match status" value="1"/>
</dbReference>
<dbReference type="InterPro" id="IPR008201">
    <property type="entry name" value="HepT-like"/>
</dbReference>
<evidence type="ECO:0000256" key="4">
    <source>
        <dbReference type="ARBA" id="ARBA00024207"/>
    </source>
</evidence>
<dbReference type="GO" id="GO:0016787">
    <property type="term" value="F:hydrolase activity"/>
    <property type="evidence" value="ECO:0007669"/>
    <property type="project" value="UniProtKB-KW"/>
</dbReference>
<proteinExistence type="inferred from homology"/>
<dbReference type="InterPro" id="IPR037038">
    <property type="entry name" value="HepT-like_sf"/>
</dbReference>
<evidence type="ECO:0000256" key="1">
    <source>
        <dbReference type="ARBA" id="ARBA00022649"/>
    </source>
</evidence>
<evidence type="ECO:0008006" key="7">
    <source>
        <dbReference type="Google" id="ProtNLM"/>
    </source>
</evidence>
<dbReference type="EMBL" id="BOVK01000013">
    <property type="protein sequence ID" value="GIQ68145.1"/>
    <property type="molecule type" value="Genomic_DNA"/>
</dbReference>
<dbReference type="Proteomes" id="UP000677918">
    <property type="component" value="Unassembled WGS sequence"/>
</dbReference>
<evidence type="ECO:0000313" key="6">
    <source>
        <dbReference type="Proteomes" id="UP000677918"/>
    </source>
</evidence>
<dbReference type="GO" id="GO:0004540">
    <property type="term" value="F:RNA nuclease activity"/>
    <property type="evidence" value="ECO:0007669"/>
    <property type="project" value="InterPro"/>
</dbReference>
<dbReference type="InterPro" id="IPR052379">
    <property type="entry name" value="Type_VII_TA_RNase"/>
</dbReference>
<evidence type="ECO:0000256" key="3">
    <source>
        <dbReference type="ARBA" id="ARBA00022801"/>
    </source>
</evidence>
<dbReference type="PANTHER" id="PTHR33397">
    <property type="entry name" value="UPF0331 PROTEIN YUTE"/>
    <property type="match status" value="1"/>
</dbReference>
<protein>
    <recommendedName>
        <fullName evidence="7">DUF86 domain-containing protein</fullName>
    </recommendedName>
</protein>
<dbReference type="Gene3D" id="1.20.120.580">
    <property type="entry name" value="bsu32300-like"/>
    <property type="match status" value="1"/>
</dbReference>
<keyword evidence="2" id="KW-0540">Nuclease</keyword>
<comment type="similarity">
    <text evidence="4">Belongs to the HepT RNase toxin family.</text>
</comment>
<keyword evidence="3" id="KW-0378">Hydrolase</keyword>
<evidence type="ECO:0000256" key="2">
    <source>
        <dbReference type="ARBA" id="ARBA00022722"/>
    </source>
</evidence>
<gene>
    <name evidence="5" type="ORF">XYCOK13_09690</name>
</gene>
<keyword evidence="1" id="KW-1277">Toxin-antitoxin system</keyword>
<dbReference type="RefSeq" id="WP_213410759.1">
    <property type="nucleotide sequence ID" value="NZ_BOVK01000013.1"/>
</dbReference>
<reference evidence="5" key="1">
    <citation type="submission" date="2021-04" db="EMBL/GenBank/DDBJ databases">
        <title>Draft genome sequence of Xylanibacillus composti strain K13.</title>
        <authorList>
            <person name="Uke A."/>
            <person name="Chhe C."/>
            <person name="Baramee S."/>
            <person name="Kosugi A."/>
        </authorList>
    </citation>
    <scope>NUCLEOTIDE SEQUENCE</scope>
    <source>
        <strain evidence="5">K13</strain>
    </source>
</reference>
<accession>A0A8J4M0U1</accession>
<dbReference type="AlphaFoldDB" id="A0A8J4M0U1"/>
<dbReference type="Pfam" id="PF01934">
    <property type="entry name" value="HepT-like"/>
    <property type="match status" value="1"/>
</dbReference>
<evidence type="ECO:0000313" key="5">
    <source>
        <dbReference type="EMBL" id="GIQ68145.1"/>
    </source>
</evidence>
<dbReference type="GO" id="GO:0110001">
    <property type="term" value="C:toxin-antitoxin complex"/>
    <property type="evidence" value="ECO:0007669"/>
    <property type="project" value="InterPro"/>
</dbReference>
<keyword evidence="6" id="KW-1185">Reference proteome</keyword>
<organism evidence="5 6">
    <name type="scientific">Xylanibacillus composti</name>
    <dbReference type="NCBI Taxonomy" id="1572762"/>
    <lineage>
        <taxon>Bacteria</taxon>
        <taxon>Bacillati</taxon>
        <taxon>Bacillota</taxon>
        <taxon>Bacilli</taxon>
        <taxon>Bacillales</taxon>
        <taxon>Paenibacillaceae</taxon>
        <taxon>Xylanibacillus</taxon>
    </lineage>
</organism>